<dbReference type="InterPro" id="IPR013328">
    <property type="entry name" value="6PGD_dom2"/>
</dbReference>
<accession>A0A7X9X5C3</accession>
<dbReference type="GO" id="GO:0016491">
    <property type="term" value="F:oxidoreductase activity"/>
    <property type="evidence" value="ECO:0007669"/>
    <property type="project" value="UniProtKB-KW"/>
</dbReference>
<feature type="domain" description="6-phosphogluconate dehydrogenase NADP-binding" evidence="4">
    <location>
        <begin position="6"/>
        <end position="163"/>
    </location>
</feature>
<dbReference type="InterPro" id="IPR036291">
    <property type="entry name" value="NAD(P)-bd_dom_sf"/>
</dbReference>
<protein>
    <submittedName>
        <fullName evidence="6">NAD(P)-dependent oxidoreductase</fullName>
    </submittedName>
</protein>
<keyword evidence="1" id="KW-0560">Oxidoreductase</keyword>
<evidence type="ECO:0000256" key="3">
    <source>
        <dbReference type="PIRSR" id="PIRSR000103-1"/>
    </source>
</evidence>
<dbReference type="GO" id="GO:0051287">
    <property type="term" value="F:NAD binding"/>
    <property type="evidence" value="ECO:0007669"/>
    <property type="project" value="InterPro"/>
</dbReference>
<feature type="active site" evidence="3">
    <location>
        <position position="172"/>
    </location>
</feature>
<name>A0A7X9X5C3_9BURK</name>
<dbReference type="EMBL" id="JABBFZ010000006">
    <property type="protein sequence ID" value="NML31700.1"/>
    <property type="molecule type" value="Genomic_DNA"/>
</dbReference>
<dbReference type="InterPro" id="IPR008927">
    <property type="entry name" value="6-PGluconate_DH-like_C_sf"/>
</dbReference>
<dbReference type="Pfam" id="PF14833">
    <property type="entry name" value="NAD_binding_11"/>
    <property type="match status" value="1"/>
</dbReference>
<dbReference type="RefSeq" id="WP_169497971.1">
    <property type="nucleotide sequence ID" value="NZ_JABBFZ010000006.1"/>
</dbReference>
<feature type="domain" description="3-hydroxyisobutyrate dehydrogenase-like NAD-binding" evidence="5">
    <location>
        <begin position="166"/>
        <end position="287"/>
    </location>
</feature>
<dbReference type="SUPFAM" id="SSF48179">
    <property type="entry name" value="6-phosphogluconate dehydrogenase C-terminal domain-like"/>
    <property type="match status" value="1"/>
</dbReference>
<dbReference type="InterPro" id="IPR029154">
    <property type="entry name" value="HIBADH-like_NADP-bd"/>
</dbReference>
<dbReference type="AlphaFoldDB" id="A0A7X9X5C3"/>
<dbReference type="PIRSF" id="PIRSF000103">
    <property type="entry name" value="HIBADH"/>
    <property type="match status" value="1"/>
</dbReference>
<dbReference type="Gene3D" id="1.10.1040.10">
    <property type="entry name" value="N-(1-d-carboxylethyl)-l-norvaline Dehydrogenase, domain 2"/>
    <property type="match status" value="1"/>
</dbReference>
<dbReference type="InterPro" id="IPR015815">
    <property type="entry name" value="HIBADH-related"/>
</dbReference>
<evidence type="ECO:0000313" key="6">
    <source>
        <dbReference type="EMBL" id="NML31700.1"/>
    </source>
</evidence>
<dbReference type="Gene3D" id="3.40.50.720">
    <property type="entry name" value="NAD(P)-binding Rossmann-like Domain"/>
    <property type="match status" value="1"/>
</dbReference>
<evidence type="ECO:0000313" key="7">
    <source>
        <dbReference type="Proteomes" id="UP000583127"/>
    </source>
</evidence>
<comment type="caution">
    <text evidence="6">The sequence shown here is derived from an EMBL/GenBank/DDBJ whole genome shotgun (WGS) entry which is preliminary data.</text>
</comment>
<dbReference type="PANTHER" id="PTHR43060">
    <property type="entry name" value="3-HYDROXYISOBUTYRATE DEHYDROGENASE-LIKE 1, MITOCHONDRIAL-RELATED"/>
    <property type="match status" value="1"/>
</dbReference>
<dbReference type="GO" id="GO:0050661">
    <property type="term" value="F:NADP binding"/>
    <property type="evidence" value="ECO:0007669"/>
    <property type="project" value="InterPro"/>
</dbReference>
<dbReference type="Pfam" id="PF03446">
    <property type="entry name" value="NAD_binding_2"/>
    <property type="match status" value="1"/>
</dbReference>
<sequence>MNQYQQIGFIGLGVMGGPMCTNLVRKSALPVHVFDTSAEALQRLTQAGAIAQDSIAEVARNVDVVFLSLPSIDQVETVCAQLRGAGDRLRVIVDMSTSDVARTRALAESLAQDGIAYVDAPVARTAEAAVKGTLLIAVGGSEALFESIRPLLACMGSDILHCGDVGAGQMVKILNNMMVFMTVNALSEIITIGRRAGLKGDVLFDMLSKGSADSFVLRNHGMKSMALDTFPEKVFPLVYAIKDAGLALTLAKQGDFSPRIAQYTYDVMCKARDAGFGQNYHPAIVQIVDGRAGANAQSAA</sequence>
<organism evidence="6 7">
    <name type="scientific">Paraburkholderia antibiotica</name>
    <dbReference type="NCBI Taxonomy" id="2728839"/>
    <lineage>
        <taxon>Bacteria</taxon>
        <taxon>Pseudomonadati</taxon>
        <taxon>Pseudomonadota</taxon>
        <taxon>Betaproteobacteria</taxon>
        <taxon>Burkholderiales</taxon>
        <taxon>Burkholderiaceae</taxon>
        <taxon>Paraburkholderia</taxon>
    </lineage>
</organism>
<dbReference type="Proteomes" id="UP000583127">
    <property type="component" value="Unassembled WGS sequence"/>
</dbReference>
<evidence type="ECO:0000259" key="4">
    <source>
        <dbReference type="Pfam" id="PF03446"/>
    </source>
</evidence>
<evidence type="ECO:0000256" key="1">
    <source>
        <dbReference type="ARBA" id="ARBA00023002"/>
    </source>
</evidence>
<dbReference type="SUPFAM" id="SSF51735">
    <property type="entry name" value="NAD(P)-binding Rossmann-fold domains"/>
    <property type="match status" value="1"/>
</dbReference>
<proteinExistence type="predicted"/>
<gene>
    <name evidence="6" type="ORF">HHL14_12740</name>
</gene>
<evidence type="ECO:0000259" key="5">
    <source>
        <dbReference type="Pfam" id="PF14833"/>
    </source>
</evidence>
<dbReference type="PANTHER" id="PTHR43060:SF15">
    <property type="entry name" value="3-HYDROXYISOBUTYRATE DEHYDROGENASE-LIKE 1, MITOCHONDRIAL-RELATED"/>
    <property type="match status" value="1"/>
</dbReference>
<dbReference type="InterPro" id="IPR006115">
    <property type="entry name" value="6PGDH_NADP-bd"/>
</dbReference>
<keyword evidence="2" id="KW-0520">NAD</keyword>
<keyword evidence="7" id="KW-1185">Reference proteome</keyword>
<evidence type="ECO:0000256" key="2">
    <source>
        <dbReference type="ARBA" id="ARBA00023027"/>
    </source>
</evidence>
<reference evidence="6 7" key="1">
    <citation type="submission" date="2020-04" db="EMBL/GenBank/DDBJ databases">
        <title>Paraburkholderia sp. G-4-1-8 isolated from soil.</title>
        <authorList>
            <person name="Dahal R.H."/>
        </authorList>
    </citation>
    <scope>NUCLEOTIDE SEQUENCE [LARGE SCALE GENOMIC DNA]</scope>
    <source>
        <strain evidence="6 7">G-4-1-8</strain>
    </source>
</reference>